<keyword evidence="5 9" id="KW-0812">Transmembrane</keyword>
<feature type="domain" description="Cation efflux protein cytoplasmic" evidence="11">
    <location>
        <begin position="208"/>
        <end position="284"/>
    </location>
</feature>
<dbReference type="AlphaFoldDB" id="A0A917SXY2"/>
<dbReference type="InterPro" id="IPR058533">
    <property type="entry name" value="Cation_efflux_TM"/>
</dbReference>
<dbReference type="GO" id="GO:0015341">
    <property type="term" value="F:zinc efflux antiporter activity"/>
    <property type="evidence" value="ECO:0007669"/>
    <property type="project" value="TreeGrafter"/>
</dbReference>
<accession>A0A917SXY2</accession>
<dbReference type="InterPro" id="IPR036837">
    <property type="entry name" value="Cation_efflux_CTD_sf"/>
</dbReference>
<dbReference type="Gene3D" id="3.30.70.1350">
    <property type="entry name" value="Cation efflux protein, cytoplasmic domain"/>
    <property type="match status" value="1"/>
</dbReference>
<dbReference type="EMBL" id="BMLF01000002">
    <property type="protein sequence ID" value="GGM01801.1"/>
    <property type="molecule type" value="Genomic_DNA"/>
</dbReference>
<protein>
    <recommendedName>
        <fullName evidence="8">Protein p34</fullName>
    </recommendedName>
</protein>
<feature type="transmembrane region" description="Helical" evidence="9">
    <location>
        <begin position="176"/>
        <end position="194"/>
    </location>
</feature>
<keyword evidence="4" id="KW-1003">Cell membrane</keyword>
<evidence type="ECO:0000313" key="12">
    <source>
        <dbReference type="EMBL" id="GGM01801.1"/>
    </source>
</evidence>
<reference evidence="12" key="1">
    <citation type="journal article" date="2014" name="Int. J. Syst. Evol. Microbiol.">
        <title>Complete genome sequence of Corynebacterium casei LMG S-19264T (=DSM 44701T), isolated from a smear-ripened cheese.</title>
        <authorList>
            <consortium name="US DOE Joint Genome Institute (JGI-PGF)"/>
            <person name="Walter F."/>
            <person name="Albersmeier A."/>
            <person name="Kalinowski J."/>
            <person name="Ruckert C."/>
        </authorList>
    </citation>
    <scope>NUCLEOTIDE SEQUENCE</scope>
    <source>
        <strain evidence="12">CGMCC 1.6293</strain>
    </source>
</reference>
<keyword evidence="7 9" id="KW-0472">Membrane</keyword>
<evidence type="ECO:0000256" key="2">
    <source>
        <dbReference type="ARBA" id="ARBA00008114"/>
    </source>
</evidence>
<proteinExistence type="inferred from homology"/>
<keyword evidence="3" id="KW-0813">Transport</keyword>
<keyword evidence="13" id="KW-1185">Reference proteome</keyword>
<dbReference type="PANTHER" id="PTHR43840">
    <property type="entry name" value="MITOCHONDRIAL METAL TRANSPORTER 1-RELATED"/>
    <property type="match status" value="1"/>
</dbReference>
<dbReference type="InterPro" id="IPR027470">
    <property type="entry name" value="Cation_efflux_CTD"/>
</dbReference>
<gene>
    <name evidence="12" type="ORF">GCM10011534_24520</name>
</gene>
<dbReference type="GO" id="GO:0005886">
    <property type="term" value="C:plasma membrane"/>
    <property type="evidence" value="ECO:0007669"/>
    <property type="project" value="UniProtKB-SubCell"/>
</dbReference>
<dbReference type="InterPro" id="IPR027469">
    <property type="entry name" value="Cation_efflux_TMD_sf"/>
</dbReference>
<evidence type="ECO:0000256" key="7">
    <source>
        <dbReference type="ARBA" id="ARBA00023136"/>
    </source>
</evidence>
<sequence length="301" mass="31748">MSSTLRTAVASILVGLLVLGLKTLAWWLTGSVALLSDALESIVNVATAVAALIAIRVAALPADANHPYGHHKAEFFSAVLEGLLIVAAALLILHEAWSALRTPRVIDAPLWGLLVTLGATAVNAVWCQVLLRAGRRERSPALVADGRHLYADVLTSAGVAAGISLAWATGWWILDPLMAALVALNILWSGGLLIRSSLSGLMDEAVSDSTLAVVRDVIAAEARGAVEAHDLRTRHAGKATFIDFHLVVPGETSVFEAHEICDRIEGALQDEIEDARVTIHVEPEHKAKPGEGIAVGPDPEA</sequence>
<dbReference type="GO" id="GO:0006882">
    <property type="term" value="P:intracellular zinc ion homeostasis"/>
    <property type="evidence" value="ECO:0007669"/>
    <property type="project" value="TreeGrafter"/>
</dbReference>
<dbReference type="PANTHER" id="PTHR43840:SF15">
    <property type="entry name" value="MITOCHONDRIAL METAL TRANSPORTER 1-RELATED"/>
    <property type="match status" value="1"/>
</dbReference>
<reference evidence="12" key="2">
    <citation type="submission" date="2020-09" db="EMBL/GenBank/DDBJ databases">
        <authorList>
            <person name="Sun Q."/>
            <person name="Zhou Y."/>
        </authorList>
    </citation>
    <scope>NUCLEOTIDE SEQUENCE</scope>
    <source>
        <strain evidence="12">CGMCC 1.6293</strain>
    </source>
</reference>
<comment type="similarity">
    <text evidence="2">Belongs to the cation diffusion facilitator (CDF) transporter (TC 2.A.4) family.</text>
</comment>
<organism evidence="12 13">
    <name type="scientific">Pseudooceanicola nanhaiensis</name>
    <dbReference type="NCBI Taxonomy" id="375761"/>
    <lineage>
        <taxon>Bacteria</taxon>
        <taxon>Pseudomonadati</taxon>
        <taxon>Pseudomonadota</taxon>
        <taxon>Alphaproteobacteria</taxon>
        <taxon>Rhodobacterales</taxon>
        <taxon>Paracoccaceae</taxon>
        <taxon>Pseudooceanicola</taxon>
    </lineage>
</organism>
<feature type="transmembrane region" description="Helical" evidence="9">
    <location>
        <begin position="41"/>
        <end position="63"/>
    </location>
</feature>
<keyword evidence="6 9" id="KW-1133">Transmembrane helix</keyword>
<feature type="transmembrane region" description="Helical" evidence="9">
    <location>
        <begin position="109"/>
        <end position="129"/>
    </location>
</feature>
<evidence type="ECO:0000313" key="13">
    <source>
        <dbReference type="Proteomes" id="UP000649829"/>
    </source>
</evidence>
<dbReference type="GO" id="GO:0015086">
    <property type="term" value="F:cadmium ion transmembrane transporter activity"/>
    <property type="evidence" value="ECO:0007669"/>
    <property type="project" value="TreeGrafter"/>
</dbReference>
<name>A0A917SXY2_9RHOB</name>
<dbReference type="Proteomes" id="UP000649829">
    <property type="component" value="Unassembled WGS sequence"/>
</dbReference>
<dbReference type="RefSeq" id="WP_028287680.1">
    <property type="nucleotide sequence ID" value="NZ_BMLF01000002.1"/>
</dbReference>
<dbReference type="GO" id="GO:0015093">
    <property type="term" value="F:ferrous iron transmembrane transporter activity"/>
    <property type="evidence" value="ECO:0007669"/>
    <property type="project" value="TreeGrafter"/>
</dbReference>
<evidence type="ECO:0000256" key="8">
    <source>
        <dbReference type="ARBA" id="ARBA00068882"/>
    </source>
</evidence>
<dbReference type="Pfam" id="PF16916">
    <property type="entry name" value="ZT_dimer"/>
    <property type="match status" value="1"/>
</dbReference>
<dbReference type="FunFam" id="3.30.70.1350:FF:000002">
    <property type="entry name" value="Ferrous-iron efflux pump FieF"/>
    <property type="match status" value="1"/>
</dbReference>
<evidence type="ECO:0000256" key="5">
    <source>
        <dbReference type="ARBA" id="ARBA00022692"/>
    </source>
</evidence>
<dbReference type="InterPro" id="IPR050291">
    <property type="entry name" value="CDF_Transporter"/>
</dbReference>
<dbReference type="InterPro" id="IPR002524">
    <property type="entry name" value="Cation_efflux"/>
</dbReference>
<evidence type="ECO:0000256" key="6">
    <source>
        <dbReference type="ARBA" id="ARBA00022989"/>
    </source>
</evidence>
<feature type="domain" description="Cation efflux protein transmembrane" evidence="10">
    <location>
        <begin position="9"/>
        <end position="202"/>
    </location>
</feature>
<evidence type="ECO:0000259" key="11">
    <source>
        <dbReference type="Pfam" id="PF16916"/>
    </source>
</evidence>
<feature type="transmembrane region" description="Helical" evidence="9">
    <location>
        <begin position="149"/>
        <end position="170"/>
    </location>
</feature>
<evidence type="ECO:0000256" key="3">
    <source>
        <dbReference type="ARBA" id="ARBA00022448"/>
    </source>
</evidence>
<feature type="transmembrane region" description="Helical" evidence="9">
    <location>
        <begin position="75"/>
        <end position="97"/>
    </location>
</feature>
<dbReference type="Gene3D" id="1.20.1510.10">
    <property type="entry name" value="Cation efflux protein transmembrane domain"/>
    <property type="match status" value="1"/>
</dbReference>
<evidence type="ECO:0000256" key="9">
    <source>
        <dbReference type="SAM" id="Phobius"/>
    </source>
</evidence>
<dbReference type="Pfam" id="PF01545">
    <property type="entry name" value="Cation_efflux"/>
    <property type="match status" value="1"/>
</dbReference>
<dbReference type="SUPFAM" id="SSF160240">
    <property type="entry name" value="Cation efflux protein cytoplasmic domain-like"/>
    <property type="match status" value="1"/>
</dbReference>
<dbReference type="SUPFAM" id="SSF161111">
    <property type="entry name" value="Cation efflux protein transmembrane domain-like"/>
    <property type="match status" value="1"/>
</dbReference>
<comment type="caution">
    <text evidence="12">The sequence shown here is derived from an EMBL/GenBank/DDBJ whole genome shotgun (WGS) entry which is preliminary data.</text>
</comment>
<evidence type="ECO:0000256" key="1">
    <source>
        <dbReference type="ARBA" id="ARBA00004651"/>
    </source>
</evidence>
<evidence type="ECO:0000259" key="10">
    <source>
        <dbReference type="Pfam" id="PF01545"/>
    </source>
</evidence>
<dbReference type="NCBIfam" id="TIGR01297">
    <property type="entry name" value="CDF"/>
    <property type="match status" value="1"/>
</dbReference>
<comment type="subcellular location">
    <subcellularLocation>
        <location evidence="1">Cell membrane</location>
        <topology evidence="1">Multi-pass membrane protein</topology>
    </subcellularLocation>
</comment>
<evidence type="ECO:0000256" key="4">
    <source>
        <dbReference type="ARBA" id="ARBA00022475"/>
    </source>
</evidence>